<organism evidence="1">
    <name type="scientific">uncultured marine virus</name>
    <dbReference type="NCBI Taxonomy" id="186617"/>
    <lineage>
        <taxon>Viruses</taxon>
        <taxon>environmental samples</taxon>
    </lineage>
</organism>
<name>A0A0F7L5C1_9VIRU</name>
<sequence length="87" mass="8979">MHAEAAVRRQPMQVPCILVLRLVGGPMLALRAGVDGRVHALDAILVAGVHVPRLALVAGPVDGLDLHTVVNADGVAADGAREHVRGV</sequence>
<reference evidence="1" key="1">
    <citation type="journal article" date="2015" name="Front. Microbiol.">
        <title>Combining genomic sequencing methods to explore viral diversity and reveal potential virus-host interactions.</title>
        <authorList>
            <person name="Chow C.E."/>
            <person name="Winget D.M."/>
            <person name="White R.A.III."/>
            <person name="Hallam S.J."/>
            <person name="Suttle C.A."/>
        </authorList>
    </citation>
    <scope>NUCLEOTIDE SEQUENCE</scope>
    <source>
        <strain evidence="1">Anoxic2_5</strain>
    </source>
</reference>
<reference evidence="1" key="2">
    <citation type="submission" date="2015-03" db="EMBL/GenBank/DDBJ databases">
        <authorList>
            <person name="Chow C.-E.T."/>
            <person name="Winget D.M."/>
            <person name="White R.A.III."/>
            <person name="Hallam S.J."/>
            <person name="Suttle C.A."/>
        </authorList>
    </citation>
    <scope>NUCLEOTIDE SEQUENCE</scope>
    <source>
        <strain evidence="1">Anoxic2_5</strain>
    </source>
</reference>
<protein>
    <submittedName>
        <fullName evidence="1">Uncharacterized protein</fullName>
    </submittedName>
</protein>
<accession>A0A0F7L5C1</accession>
<proteinExistence type="predicted"/>
<evidence type="ECO:0000313" key="1">
    <source>
        <dbReference type="EMBL" id="AKH47115.1"/>
    </source>
</evidence>
<dbReference type="EMBL" id="KR029589">
    <property type="protein sequence ID" value="AKH47115.1"/>
    <property type="molecule type" value="Genomic_DNA"/>
</dbReference>